<evidence type="ECO:0000256" key="4">
    <source>
        <dbReference type="ARBA" id="ARBA00022448"/>
    </source>
</evidence>
<evidence type="ECO:0000313" key="14">
    <source>
        <dbReference type="EnsemblMetazoa" id="CLYHEMP010661.2"/>
    </source>
</evidence>
<dbReference type="GO" id="GO:0006891">
    <property type="term" value="P:intra-Golgi vesicle-mediated transport"/>
    <property type="evidence" value="ECO:0007669"/>
    <property type="project" value="TreeGrafter"/>
</dbReference>
<evidence type="ECO:0000256" key="12">
    <source>
        <dbReference type="RuleBase" id="RU366053"/>
    </source>
</evidence>
<evidence type="ECO:0000256" key="1">
    <source>
        <dbReference type="ARBA" id="ARBA00004255"/>
    </source>
</evidence>
<protein>
    <recommendedName>
        <fullName evidence="12">Coatomer subunit zeta</fullName>
    </recommendedName>
</protein>
<name>A0A7M5UHC9_9CNID</name>
<keyword evidence="10 12" id="KW-0968">Cytoplasmic vesicle</keyword>
<dbReference type="GO" id="GO:0000139">
    <property type="term" value="C:Golgi membrane"/>
    <property type="evidence" value="ECO:0007669"/>
    <property type="project" value="UniProtKB-SubCell"/>
</dbReference>
<dbReference type="InterPro" id="IPR011012">
    <property type="entry name" value="Longin-like_dom_sf"/>
</dbReference>
<comment type="subcellular location">
    <subcellularLocation>
        <location evidence="12">Cytoplasm</location>
    </subcellularLocation>
    <subcellularLocation>
        <location evidence="1 12">Golgi apparatus membrane</location>
        <topology evidence="1 12">Peripheral membrane protein</topology>
        <orientation evidence="1 12">Cytoplasmic side</orientation>
    </subcellularLocation>
    <subcellularLocation>
        <location evidence="12">Cytoplasmic vesicle</location>
        <location evidence="12">COPI-coated vesicle membrane</location>
        <topology evidence="12">Peripheral membrane protein</topology>
        <orientation evidence="12">Cytoplasmic side</orientation>
    </subcellularLocation>
</comment>
<dbReference type="PROSITE" id="PS00989">
    <property type="entry name" value="CLAT_ADAPTOR_S"/>
    <property type="match status" value="1"/>
</dbReference>
<evidence type="ECO:0000256" key="7">
    <source>
        <dbReference type="ARBA" id="ARBA00022927"/>
    </source>
</evidence>
<dbReference type="FunFam" id="3.30.450.60:FF:000008">
    <property type="entry name" value="Coatomer subunit zeta-1 isoform 1"/>
    <property type="match status" value="1"/>
</dbReference>
<keyword evidence="4 12" id="KW-0813">Transport</keyword>
<dbReference type="PANTHER" id="PTHR11043:SF0">
    <property type="entry name" value="COATOMER SUBUNIT ZETA"/>
    <property type="match status" value="1"/>
</dbReference>
<evidence type="ECO:0000313" key="15">
    <source>
        <dbReference type="Proteomes" id="UP000594262"/>
    </source>
</evidence>
<evidence type="ECO:0000259" key="13">
    <source>
        <dbReference type="Pfam" id="PF01217"/>
    </source>
</evidence>
<proteinExistence type="inferred from homology"/>
<keyword evidence="8 12" id="KW-0333">Golgi apparatus</keyword>
<dbReference type="Proteomes" id="UP000594262">
    <property type="component" value="Unplaced"/>
</dbReference>
<dbReference type="Pfam" id="PF01217">
    <property type="entry name" value="Clat_adaptor_s"/>
    <property type="match status" value="1"/>
</dbReference>
<dbReference type="CDD" id="cd14829">
    <property type="entry name" value="Zeta-COP"/>
    <property type="match status" value="1"/>
</dbReference>
<feature type="domain" description="AP complex mu/sigma subunit" evidence="13">
    <location>
        <begin position="13"/>
        <end position="152"/>
    </location>
</feature>
<evidence type="ECO:0000256" key="11">
    <source>
        <dbReference type="ARBA" id="ARBA00045555"/>
    </source>
</evidence>
<sequence length="179" mass="20549">MDDRLLEASLYTIKGVAILDNDGERIISRYYDETFPTVKEQREFEKNLFQKTSRQNAEIIMLDGLTIVYRSSVDLYFYVMGSQYENELILISVLNAFFDAVSTMLRKNVEKRFLMEHLDAVLLAIDELVDGGVLLEADTANIIQRVAIKNEADIPITEQSVSQVLRKAKTELNKQFLKS</sequence>
<keyword evidence="9 12" id="KW-0472">Membrane</keyword>
<dbReference type="InterPro" id="IPR039652">
    <property type="entry name" value="Coatomer_zeta"/>
</dbReference>
<comment type="subunit">
    <text evidence="3 12">Oligomeric complex that consists of at least the alpha, beta, beta', gamma, delta, epsilon and zeta subunits.</text>
</comment>
<evidence type="ECO:0000256" key="5">
    <source>
        <dbReference type="ARBA" id="ARBA00022490"/>
    </source>
</evidence>
<comment type="function">
    <text evidence="11">The coatomer is a cytosolic protein complex that binds to dilysine motifs and reversibly associates with Golgi non-clathrin-coated vesicles, which further mediate biosynthetic protein transport from the ER, via the Golgi up to the trans Golgi network. Coatomer complex is required for budding from Golgi membranes, and is essential for the retrograde Golgi-to-ER transport of dilysine-tagged proteins. The zeta subunit may be involved in regulating the coat assembly and, hence, the rate of biosynthetic protein transport due to its association-dissociation properties with the coatomer complex.</text>
</comment>
<keyword evidence="15" id="KW-1185">Reference proteome</keyword>
<keyword evidence="6 12" id="KW-0931">ER-Golgi transport</keyword>
<evidence type="ECO:0000256" key="9">
    <source>
        <dbReference type="ARBA" id="ARBA00023136"/>
    </source>
</evidence>
<reference evidence="14" key="1">
    <citation type="submission" date="2021-01" db="UniProtKB">
        <authorList>
            <consortium name="EnsemblMetazoa"/>
        </authorList>
    </citation>
    <scope>IDENTIFICATION</scope>
</reference>
<dbReference type="InterPro" id="IPR022775">
    <property type="entry name" value="AP_mu_sigma_su"/>
</dbReference>
<dbReference type="OrthoDB" id="10249988at2759"/>
<dbReference type="PANTHER" id="PTHR11043">
    <property type="entry name" value="ZETA-COAT PROTEIN"/>
    <property type="match status" value="1"/>
</dbReference>
<comment type="similarity">
    <text evidence="2 12">Belongs to the adaptor complexes small subunit family.</text>
</comment>
<keyword evidence="5 12" id="KW-0963">Cytoplasm</keyword>
<evidence type="ECO:0000256" key="6">
    <source>
        <dbReference type="ARBA" id="ARBA00022892"/>
    </source>
</evidence>
<dbReference type="GO" id="GO:0006886">
    <property type="term" value="P:intracellular protein transport"/>
    <property type="evidence" value="ECO:0007669"/>
    <property type="project" value="InterPro"/>
</dbReference>
<dbReference type="InterPro" id="IPR000804">
    <property type="entry name" value="Clathrin_sm-chain_CS"/>
</dbReference>
<keyword evidence="7 12" id="KW-0653">Protein transport</keyword>
<evidence type="ECO:0000256" key="10">
    <source>
        <dbReference type="ARBA" id="ARBA00023329"/>
    </source>
</evidence>
<dbReference type="AlphaFoldDB" id="A0A7M5UHC9"/>
<dbReference type="Gene3D" id="3.30.450.60">
    <property type="match status" value="1"/>
</dbReference>
<organism evidence="14 15">
    <name type="scientific">Clytia hemisphaerica</name>
    <dbReference type="NCBI Taxonomy" id="252671"/>
    <lineage>
        <taxon>Eukaryota</taxon>
        <taxon>Metazoa</taxon>
        <taxon>Cnidaria</taxon>
        <taxon>Hydrozoa</taxon>
        <taxon>Hydroidolina</taxon>
        <taxon>Leptothecata</taxon>
        <taxon>Obeliida</taxon>
        <taxon>Clytiidae</taxon>
        <taxon>Clytia</taxon>
    </lineage>
</organism>
<evidence type="ECO:0000256" key="8">
    <source>
        <dbReference type="ARBA" id="ARBA00023034"/>
    </source>
</evidence>
<dbReference type="GO" id="GO:0030126">
    <property type="term" value="C:COPI vesicle coat"/>
    <property type="evidence" value="ECO:0007669"/>
    <property type="project" value="UniProtKB-UniRule"/>
</dbReference>
<dbReference type="GO" id="GO:0006890">
    <property type="term" value="P:retrograde vesicle-mediated transport, Golgi to endoplasmic reticulum"/>
    <property type="evidence" value="ECO:0007669"/>
    <property type="project" value="UniProtKB-UniRule"/>
</dbReference>
<evidence type="ECO:0000256" key="2">
    <source>
        <dbReference type="ARBA" id="ARBA00006972"/>
    </source>
</evidence>
<evidence type="ECO:0000256" key="3">
    <source>
        <dbReference type="ARBA" id="ARBA00011775"/>
    </source>
</evidence>
<dbReference type="SUPFAM" id="SSF64356">
    <property type="entry name" value="SNARE-like"/>
    <property type="match status" value="1"/>
</dbReference>
<dbReference type="EnsemblMetazoa" id="CLYHEMT010661.2">
    <property type="protein sequence ID" value="CLYHEMP010661.2"/>
    <property type="gene ID" value="CLYHEMG010661"/>
</dbReference>
<accession>A0A7M5UHC9</accession>